<accession>A0ACC6PBF7</accession>
<protein>
    <submittedName>
        <fullName evidence="1">Ketopantoate reductase family protein</fullName>
    </submittedName>
</protein>
<name>A0ACC6PBF7_9BACL</name>
<evidence type="ECO:0000313" key="1">
    <source>
        <dbReference type="EMBL" id="MEJ8304242.1"/>
    </source>
</evidence>
<evidence type="ECO:0000313" key="2">
    <source>
        <dbReference type="Proteomes" id="UP001380953"/>
    </source>
</evidence>
<sequence>MRVEVIGGGALGLLFAAAAAKGGAEVVLYTRTTEQANKIMDSGIQVNGPTEKEVWSIGSPAIIAAHAIDRFSEEKGQPRWIVLAVKQKHLDASLIARLQANVRAEDRLFCLQNGVGHIERLTEALPEVPVYAAVTTEGARRLDAAAVLHAGKGSTLFGRLAPAWPKPSAKQEQAEKMLVKALGLGGLSLAVSNEIEIAMYRKLLINAVINPLTALWKIENGALLEKEERIRFMRAVFDEIMTIYSAAGIEAPMTWWEELLSVCRATAHNRSSMLEDVSRGDRTEAAWISGGVVELANRSGKQAPVNQTLFYLIEGLNGWTSRI</sequence>
<gene>
    <name evidence="1" type="ORF">WKI47_10090</name>
</gene>
<comment type="caution">
    <text evidence="1">The sequence shown here is derived from an EMBL/GenBank/DDBJ whole genome shotgun (WGS) entry which is preliminary data.</text>
</comment>
<reference evidence="1" key="1">
    <citation type="submission" date="2024-03" db="EMBL/GenBank/DDBJ databases">
        <title>Whole genome sequecning of epiphytes from Marcgravia umbellata leaves.</title>
        <authorList>
            <person name="Kumar G."/>
            <person name="Savka M.A."/>
        </authorList>
    </citation>
    <scope>NUCLEOTIDE SEQUENCE</scope>
    <source>
        <strain evidence="1">RIT_BL5</strain>
    </source>
</reference>
<keyword evidence="2" id="KW-1185">Reference proteome</keyword>
<organism evidence="1 2">
    <name type="scientific">Saccharibacillus sacchari</name>
    <dbReference type="NCBI Taxonomy" id="456493"/>
    <lineage>
        <taxon>Bacteria</taxon>
        <taxon>Bacillati</taxon>
        <taxon>Bacillota</taxon>
        <taxon>Bacilli</taxon>
        <taxon>Bacillales</taxon>
        <taxon>Paenibacillaceae</taxon>
        <taxon>Saccharibacillus</taxon>
    </lineage>
</organism>
<dbReference type="EMBL" id="JBBKAR010000033">
    <property type="protein sequence ID" value="MEJ8304242.1"/>
    <property type="molecule type" value="Genomic_DNA"/>
</dbReference>
<proteinExistence type="predicted"/>
<dbReference type="Proteomes" id="UP001380953">
    <property type="component" value="Unassembled WGS sequence"/>
</dbReference>